<comment type="caution">
    <text evidence="2">The sequence shown here is derived from an EMBL/GenBank/DDBJ whole genome shotgun (WGS) entry which is preliminary data.</text>
</comment>
<evidence type="ECO:0000256" key="1">
    <source>
        <dbReference type="SAM" id="MobiDB-lite"/>
    </source>
</evidence>
<organism evidence="2">
    <name type="scientific">marine sediment metagenome</name>
    <dbReference type="NCBI Taxonomy" id="412755"/>
    <lineage>
        <taxon>unclassified sequences</taxon>
        <taxon>metagenomes</taxon>
        <taxon>ecological metagenomes</taxon>
    </lineage>
</organism>
<gene>
    <name evidence="2" type="ORF">LCGC14_1977400</name>
</gene>
<feature type="region of interest" description="Disordered" evidence="1">
    <location>
        <begin position="40"/>
        <end position="60"/>
    </location>
</feature>
<dbReference type="AlphaFoldDB" id="A0A0F9F9V0"/>
<proteinExistence type="predicted"/>
<evidence type="ECO:0000313" key="2">
    <source>
        <dbReference type="EMBL" id="KKL83174.1"/>
    </source>
</evidence>
<reference evidence="2" key="1">
    <citation type="journal article" date="2015" name="Nature">
        <title>Complex archaea that bridge the gap between prokaryotes and eukaryotes.</title>
        <authorList>
            <person name="Spang A."/>
            <person name="Saw J.H."/>
            <person name="Jorgensen S.L."/>
            <person name="Zaremba-Niedzwiedzka K."/>
            <person name="Martijn J."/>
            <person name="Lind A.E."/>
            <person name="van Eijk R."/>
            <person name="Schleper C."/>
            <person name="Guy L."/>
            <person name="Ettema T.J."/>
        </authorList>
    </citation>
    <scope>NUCLEOTIDE SEQUENCE</scope>
</reference>
<sequence length="60" mass="6860">MPEEKKKLPYTEEEFDKFLDSKLKPQNPSRVGGFIDAFRARLGGNGNGHGKPFKLTPRKR</sequence>
<accession>A0A0F9F9V0</accession>
<dbReference type="EMBL" id="LAZR01022061">
    <property type="protein sequence ID" value="KKL83174.1"/>
    <property type="molecule type" value="Genomic_DNA"/>
</dbReference>
<name>A0A0F9F9V0_9ZZZZ</name>
<protein>
    <submittedName>
        <fullName evidence="2">Uncharacterized protein</fullName>
    </submittedName>
</protein>